<protein>
    <submittedName>
        <fullName evidence="1">DUF4221 family protein</fullName>
    </submittedName>
</protein>
<accession>A0ABS3BYU1</accession>
<evidence type="ECO:0000313" key="1">
    <source>
        <dbReference type="EMBL" id="MBN7809835.1"/>
    </source>
</evidence>
<proteinExistence type="predicted"/>
<dbReference type="Pfam" id="PF13970">
    <property type="entry name" value="DUF4221"/>
    <property type="match status" value="1"/>
</dbReference>
<dbReference type="InterPro" id="IPR011044">
    <property type="entry name" value="Quino_amine_DH_bsu"/>
</dbReference>
<comment type="caution">
    <text evidence="1">The sequence shown here is derived from an EMBL/GenBank/DDBJ whole genome shotgun (WGS) entry which is preliminary data.</text>
</comment>
<dbReference type="InterPro" id="IPR025316">
    <property type="entry name" value="DUF4221"/>
</dbReference>
<reference evidence="1 2" key="1">
    <citation type="submission" date="2021-03" db="EMBL/GenBank/DDBJ databases">
        <title>novel species isolated from a fishpond in China.</title>
        <authorList>
            <person name="Lu H."/>
            <person name="Cai Z."/>
        </authorList>
    </citation>
    <scope>NUCLEOTIDE SEQUENCE [LARGE SCALE GENOMIC DNA]</scope>
    <source>
        <strain evidence="1 2">H41</strain>
    </source>
</reference>
<gene>
    <name evidence="1" type="ORF">J0A68_02645</name>
</gene>
<dbReference type="SUPFAM" id="SSF50969">
    <property type="entry name" value="YVTN repeat-like/Quinoprotein amine dehydrogenase"/>
    <property type="match status" value="1"/>
</dbReference>
<sequence>MNKLLIFSIVLAVAACGSKKQSDGASQTRDFSFSLDTVRIDAGEDFIHVNWNLMASDLTSDGRYLYNFRTGASEPALELINLESGKLEKVIPISLDGPNRIRSPYISQVYPQDDGNFFLSDGYELCLFDQAGTKLFALSYAEHDFEGEKLPADMRITLQETLSSDGETLVTLYGDQALEKSPFGVAVFDLEKRQFTYTPLDVFRELDPYRVSIYRDGMAVGGKFAAIRLMLKNDSLIFSNSAKNEVGFYDLKADSLSKKRFSSQYTSSEATPNASNRVETDQEYEQLLKKTNQDVTYGRFFFDEQNQVYWRFAKEMDRMTGDSEVYKTVLTAFDPDFNQLSEKLLSEDFVLPSKYFVRNGMIYTFLNEEDEVAFVRIIPEFGS</sequence>
<organism evidence="1 2">
    <name type="scientific">Algoriphagus oliviformis</name>
    <dbReference type="NCBI Taxonomy" id="2811231"/>
    <lineage>
        <taxon>Bacteria</taxon>
        <taxon>Pseudomonadati</taxon>
        <taxon>Bacteroidota</taxon>
        <taxon>Cytophagia</taxon>
        <taxon>Cytophagales</taxon>
        <taxon>Cyclobacteriaceae</taxon>
        <taxon>Algoriphagus</taxon>
    </lineage>
</organism>
<name>A0ABS3BYU1_9BACT</name>
<dbReference type="Proteomes" id="UP000664317">
    <property type="component" value="Unassembled WGS sequence"/>
</dbReference>
<keyword evidence="2" id="KW-1185">Reference proteome</keyword>
<dbReference type="PROSITE" id="PS51257">
    <property type="entry name" value="PROKAR_LIPOPROTEIN"/>
    <property type="match status" value="1"/>
</dbReference>
<dbReference type="EMBL" id="JAFKCT010000001">
    <property type="protein sequence ID" value="MBN7809835.1"/>
    <property type="molecule type" value="Genomic_DNA"/>
</dbReference>
<dbReference type="RefSeq" id="WP_206576633.1">
    <property type="nucleotide sequence ID" value="NZ_JAFKCT010000001.1"/>
</dbReference>
<evidence type="ECO:0000313" key="2">
    <source>
        <dbReference type="Proteomes" id="UP000664317"/>
    </source>
</evidence>